<protein>
    <submittedName>
        <fullName evidence="1">Uncharacterized protein</fullName>
    </submittedName>
</protein>
<dbReference type="EMBL" id="VIEB01000149">
    <property type="protein sequence ID" value="TQE03844.1"/>
    <property type="molecule type" value="Genomic_DNA"/>
</dbReference>
<gene>
    <name evidence="1" type="ORF">C1H46_010508</name>
</gene>
<evidence type="ECO:0000313" key="1">
    <source>
        <dbReference type="EMBL" id="TQE03844.1"/>
    </source>
</evidence>
<name>A0A540MYJ3_MALBA</name>
<sequence>MTTGKRLVSAAALLWVIFLFDNLVFILTRLGDNGALNKPNVVKSKLQEDNDLEQVTNKVYFDIEINGKPIGYIVMGLYSAPDEVFFL</sequence>
<evidence type="ECO:0000313" key="2">
    <source>
        <dbReference type="Proteomes" id="UP000315295"/>
    </source>
</evidence>
<organism evidence="1 2">
    <name type="scientific">Malus baccata</name>
    <name type="common">Siberian crab apple</name>
    <name type="synonym">Pyrus baccata</name>
    <dbReference type="NCBI Taxonomy" id="106549"/>
    <lineage>
        <taxon>Eukaryota</taxon>
        <taxon>Viridiplantae</taxon>
        <taxon>Streptophyta</taxon>
        <taxon>Embryophyta</taxon>
        <taxon>Tracheophyta</taxon>
        <taxon>Spermatophyta</taxon>
        <taxon>Magnoliopsida</taxon>
        <taxon>eudicotyledons</taxon>
        <taxon>Gunneridae</taxon>
        <taxon>Pentapetalae</taxon>
        <taxon>rosids</taxon>
        <taxon>fabids</taxon>
        <taxon>Rosales</taxon>
        <taxon>Rosaceae</taxon>
        <taxon>Amygdaloideae</taxon>
        <taxon>Maleae</taxon>
        <taxon>Malus</taxon>
    </lineage>
</organism>
<dbReference type="Proteomes" id="UP000315295">
    <property type="component" value="Unassembled WGS sequence"/>
</dbReference>
<comment type="caution">
    <text evidence="1">The sequence shown here is derived from an EMBL/GenBank/DDBJ whole genome shotgun (WGS) entry which is preliminary data.</text>
</comment>
<accession>A0A540MYJ3</accession>
<reference evidence="1 2" key="1">
    <citation type="journal article" date="2019" name="G3 (Bethesda)">
        <title>Sequencing of a Wild Apple (Malus baccata) Genome Unravels the Differences Between Cultivated and Wild Apple Species Regarding Disease Resistance and Cold Tolerance.</title>
        <authorList>
            <person name="Chen X."/>
        </authorList>
    </citation>
    <scope>NUCLEOTIDE SEQUENCE [LARGE SCALE GENOMIC DNA]</scope>
    <source>
        <strain evidence="2">cv. Shandingzi</strain>
        <tissue evidence="1">Leaves</tissue>
    </source>
</reference>
<proteinExistence type="predicted"/>
<keyword evidence="2" id="KW-1185">Reference proteome</keyword>
<dbReference type="AlphaFoldDB" id="A0A540MYJ3"/>
<dbReference type="STRING" id="106549.A0A540MYJ3"/>